<dbReference type="Pfam" id="PF00090">
    <property type="entry name" value="TSP_1"/>
    <property type="match status" value="4"/>
</dbReference>
<evidence type="ECO:0000313" key="7">
    <source>
        <dbReference type="EMBL" id="CAD24306.1"/>
    </source>
</evidence>
<accession>Q8T3A3</accession>
<dbReference type="CDD" id="cd00190">
    <property type="entry name" value="Tryp_SPc"/>
    <property type="match status" value="1"/>
</dbReference>
<dbReference type="Gene3D" id="2.20.100.10">
    <property type="entry name" value="Thrombospondin type-1 (TSP1) repeat"/>
    <property type="match status" value="4"/>
</dbReference>
<dbReference type="PROSITE" id="PS00134">
    <property type="entry name" value="TRYPSIN_HIS"/>
    <property type="match status" value="1"/>
</dbReference>
<dbReference type="EMBL" id="AJ431683">
    <property type="protein sequence ID" value="CAD24306.1"/>
    <property type="molecule type" value="mRNA"/>
</dbReference>
<keyword evidence="1 5" id="KW-0645">Protease</keyword>
<dbReference type="PRINTS" id="PR00722">
    <property type="entry name" value="CHYMOTRYPSIN"/>
</dbReference>
<dbReference type="SUPFAM" id="SSF50494">
    <property type="entry name" value="Trypsin-like serine proteases"/>
    <property type="match status" value="1"/>
</dbReference>
<dbReference type="SMART" id="SM00020">
    <property type="entry name" value="Tryp_SPc"/>
    <property type="match status" value="1"/>
</dbReference>
<dbReference type="InterPro" id="IPR043504">
    <property type="entry name" value="Peptidase_S1_PA_chymotrypsin"/>
</dbReference>
<feature type="domain" description="Peptidase S1" evidence="6">
    <location>
        <begin position="261"/>
        <end position="512"/>
    </location>
</feature>
<evidence type="ECO:0000256" key="2">
    <source>
        <dbReference type="ARBA" id="ARBA00022801"/>
    </source>
</evidence>
<evidence type="ECO:0000256" key="1">
    <source>
        <dbReference type="ARBA" id="ARBA00022670"/>
    </source>
</evidence>
<keyword evidence="4" id="KW-1015">Disulfide bond</keyword>
<dbReference type="InterPro" id="IPR009003">
    <property type="entry name" value="Peptidase_S1_PA"/>
</dbReference>
<name>Q8T3A3_CIOIN</name>
<dbReference type="Pfam" id="PF00089">
    <property type="entry name" value="Trypsin"/>
    <property type="match status" value="1"/>
</dbReference>
<dbReference type="GeneID" id="100179863"/>
<evidence type="ECO:0000256" key="4">
    <source>
        <dbReference type="ARBA" id="ARBA00023157"/>
    </source>
</evidence>
<organism evidence="7">
    <name type="scientific">Ciona intestinalis</name>
    <name type="common">Transparent sea squirt</name>
    <name type="synonym">Ascidia intestinalis</name>
    <dbReference type="NCBI Taxonomy" id="7719"/>
    <lineage>
        <taxon>Eukaryota</taxon>
        <taxon>Metazoa</taxon>
        <taxon>Chordata</taxon>
        <taxon>Tunicata</taxon>
        <taxon>Ascidiacea</taxon>
        <taxon>Phlebobranchia</taxon>
        <taxon>Cionidae</taxon>
        <taxon>Ciona</taxon>
    </lineage>
</organism>
<reference evidence="7" key="1">
    <citation type="submission" date="2002-02" db="EMBL/GenBank/DDBJ databases">
        <title>Complete cDNA sequence of a serine protease from Ciona intestinalis.</title>
        <authorList>
            <person name="Hammond J.A."/>
            <person name="Nakao M."/>
            <person name="Yano T."/>
            <person name="Kemp G.D."/>
            <person name="Smith V.J."/>
        </authorList>
    </citation>
    <scope>NUCLEOTIDE SEQUENCE</scope>
    <source>
        <tissue evidence="7">Hepatopancreas</tissue>
    </source>
</reference>
<evidence type="ECO:0000256" key="3">
    <source>
        <dbReference type="ARBA" id="ARBA00022825"/>
    </source>
</evidence>
<keyword evidence="3 5" id="KW-0720">Serine protease</keyword>
<evidence type="ECO:0000256" key="5">
    <source>
        <dbReference type="RuleBase" id="RU363034"/>
    </source>
</evidence>
<dbReference type="GO" id="GO:0006508">
    <property type="term" value="P:proteolysis"/>
    <property type="evidence" value="ECO:0007669"/>
    <property type="project" value="UniProtKB-KW"/>
</dbReference>
<gene>
    <name evidence="7" type="primary">sp1</name>
</gene>
<sequence length="519" mass="58160">MTEMPISESMCSSSTQLPAEVLQCSSSSPCYPHWNRWSPWNQCSNSCGVGVSIKRRVCTLSGRCMGESIKYKTCSSAPCWSEWSPYSPCSTSCNRGVRTRDRICSAGNSHSTCNGSALQSNVCNTQVCPLWTTWTNYGECSTTCGKGFRHRSRSCLQGNCDNRLSLESTSCNLRYFCPAWSPWSVYSCCSVSCGIGTQTRKRTCYHGQEGEIGCIGPLNDTTICNIDCHNQTQHAVSRNIEQCGLRVAASNNRRSSIILKIFGGNISRRNSWPWQVSLQEYFYSHRFNYSNWMHFCGGTIVSSQWVITAAHCLQQITENEYSIHKFSAVFGLFRLNLQHNTQRIGFKRTFIHSDFQSAHLTFRNDVALIQLDRKIQWTSNIRPACLPGGEEPIETENCYITGWGRTRINSSELSSELRESIIPILSNKQCRRLGSGYNTINMTLHICAGDPVRGGRDTCQGDSGGPIVCNRSGIWYIAGVTSHSLAFCGARNNVGIYTRTTAYETWIHDVMTRYNRPGC</sequence>
<protein>
    <submittedName>
        <fullName evidence="7">Putative coagulation serine protease</fullName>
    </submittedName>
</protein>
<dbReference type="InterPro" id="IPR033116">
    <property type="entry name" value="TRYPSIN_SER"/>
</dbReference>
<dbReference type="InterPro" id="IPR000884">
    <property type="entry name" value="TSP1_rpt"/>
</dbReference>
<dbReference type="SMART" id="SM00209">
    <property type="entry name" value="TSP1"/>
    <property type="match status" value="4"/>
</dbReference>
<dbReference type="OrthoDB" id="446173at2759"/>
<dbReference type="PANTHER" id="PTHR24253:SF55">
    <property type="entry name" value="TRANSMEMBRANE PROTEASE SERINE 13"/>
    <property type="match status" value="1"/>
</dbReference>
<dbReference type="Gene3D" id="2.40.10.10">
    <property type="entry name" value="Trypsin-like serine proteases"/>
    <property type="match status" value="1"/>
</dbReference>
<evidence type="ECO:0000259" key="6">
    <source>
        <dbReference type="PROSITE" id="PS50240"/>
    </source>
</evidence>
<dbReference type="SUPFAM" id="SSF82895">
    <property type="entry name" value="TSP-1 type 1 repeat"/>
    <property type="match status" value="4"/>
</dbReference>
<proteinExistence type="evidence at transcript level"/>
<dbReference type="PROSITE" id="PS50240">
    <property type="entry name" value="TRYPSIN_DOM"/>
    <property type="match status" value="1"/>
</dbReference>
<dbReference type="InterPro" id="IPR001314">
    <property type="entry name" value="Peptidase_S1A"/>
</dbReference>
<dbReference type="PROSITE" id="PS50092">
    <property type="entry name" value="TSP1"/>
    <property type="match status" value="4"/>
</dbReference>
<dbReference type="FunFam" id="2.40.10.10:FF:000003">
    <property type="entry name" value="Transmembrane serine protease 3"/>
    <property type="match status" value="1"/>
</dbReference>
<dbReference type="GO" id="GO:0004252">
    <property type="term" value="F:serine-type endopeptidase activity"/>
    <property type="evidence" value="ECO:0007669"/>
    <property type="project" value="InterPro"/>
</dbReference>
<dbReference type="PROSITE" id="PS00135">
    <property type="entry name" value="TRYPSIN_SER"/>
    <property type="match status" value="1"/>
</dbReference>
<dbReference type="InterPro" id="IPR001254">
    <property type="entry name" value="Trypsin_dom"/>
</dbReference>
<keyword evidence="2 5" id="KW-0378">Hydrolase</keyword>
<dbReference type="InterPro" id="IPR036383">
    <property type="entry name" value="TSP1_rpt_sf"/>
</dbReference>
<dbReference type="PANTHER" id="PTHR24253">
    <property type="entry name" value="TRANSMEMBRANE PROTEASE SERINE"/>
    <property type="match status" value="1"/>
</dbReference>
<dbReference type="AlphaFoldDB" id="Q8T3A3"/>
<dbReference type="InterPro" id="IPR018114">
    <property type="entry name" value="TRYPSIN_HIS"/>
</dbReference>